<dbReference type="EMBL" id="JACENC010000097">
    <property type="protein sequence ID" value="MBA4453778.1"/>
    <property type="molecule type" value="Genomic_DNA"/>
</dbReference>
<accession>A0AC60W280</accession>
<comment type="caution">
    <text evidence="1">The sequence shown here is derived from an EMBL/GenBank/DDBJ whole genome shotgun (WGS) entry which is preliminary data.</text>
</comment>
<evidence type="ECO:0000313" key="2">
    <source>
        <dbReference type="Proteomes" id="UP000526786"/>
    </source>
</evidence>
<dbReference type="Proteomes" id="UP000526786">
    <property type="component" value="Unassembled WGS sequence"/>
</dbReference>
<reference evidence="1 2" key="1">
    <citation type="journal article" date="2020" name="Appl. Environ. Microbiol.">
        <title>Genomic Characteristics of a Novel Species of Ammonia-Oxidizing Archaea from the Jiulong River Estuary.</title>
        <authorList>
            <person name="Zou D."/>
            <person name="Wan R."/>
            <person name="Han L."/>
            <person name="Xu M.N."/>
            <person name="Liu Y."/>
            <person name="Liu H."/>
            <person name="Kao S.J."/>
            <person name="Li M."/>
        </authorList>
    </citation>
    <scope>NUCLEOTIDE SEQUENCE [LARGE SCALE GENOMIC DNA]</scope>
    <source>
        <strain evidence="1">W2bin3</strain>
    </source>
</reference>
<protein>
    <submittedName>
        <fullName evidence="1">Uncharacterized protein</fullName>
    </submittedName>
</protein>
<proteinExistence type="predicted"/>
<sequence>MQKRITIMLDDELVKKLHEIQAKKIKESSESVSFSAVLNATLEKGLRK</sequence>
<organism evidence="1 2">
    <name type="scientific">Candidatus Nitrosomaritimum aestuariumsis</name>
    <dbReference type="NCBI Taxonomy" id="3342354"/>
    <lineage>
        <taxon>Archaea</taxon>
        <taxon>Nitrososphaerota</taxon>
        <taxon>Nitrososphaeria</taxon>
        <taxon>Nitrosopumilales</taxon>
        <taxon>Nitrosopumilaceae</taxon>
        <taxon>Candidatus Nitrosomaritimum</taxon>
    </lineage>
</organism>
<name>A0AC60W280_9ARCH</name>
<gene>
    <name evidence="1" type="ORF">H2B05_02380</name>
</gene>
<evidence type="ECO:0000313" key="1">
    <source>
        <dbReference type="EMBL" id="MBA4453778.1"/>
    </source>
</evidence>